<dbReference type="CDD" id="cd11480">
    <property type="entry name" value="SLC5sbd_u4"/>
    <property type="match status" value="1"/>
</dbReference>
<evidence type="ECO:0000256" key="9">
    <source>
        <dbReference type="SAM" id="Phobius"/>
    </source>
</evidence>
<feature type="transmembrane region" description="Helical" evidence="9">
    <location>
        <begin position="422"/>
        <end position="447"/>
    </location>
</feature>
<evidence type="ECO:0000256" key="3">
    <source>
        <dbReference type="ARBA" id="ARBA00022448"/>
    </source>
</evidence>
<dbReference type="Pfam" id="PF00474">
    <property type="entry name" value="SSF"/>
    <property type="match status" value="1"/>
</dbReference>
<organism evidence="10 11">
    <name type="scientific">Halomicrobium mukohataei</name>
    <dbReference type="NCBI Taxonomy" id="57705"/>
    <lineage>
        <taxon>Archaea</taxon>
        <taxon>Methanobacteriati</taxon>
        <taxon>Methanobacteriota</taxon>
        <taxon>Stenosarchaea group</taxon>
        <taxon>Halobacteria</taxon>
        <taxon>Halobacteriales</taxon>
        <taxon>Haloarculaceae</taxon>
        <taxon>Halomicrobium</taxon>
    </lineage>
</organism>
<comment type="caution">
    <text evidence="10">The sequence shown here is derived from an EMBL/GenBank/DDBJ whole genome shotgun (WGS) entry which is preliminary data.</text>
</comment>
<evidence type="ECO:0000256" key="4">
    <source>
        <dbReference type="ARBA" id="ARBA00022692"/>
    </source>
</evidence>
<dbReference type="GO" id="GO:0022857">
    <property type="term" value="F:transmembrane transporter activity"/>
    <property type="evidence" value="ECO:0007669"/>
    <property type="project" value="InterPro"/>
</dbReference>
<dbReference type="PANTHER" id="PTHR48086:SF5">
    <property type="entry name" value="NA(+):SOLUTE SYMPORTER (SSF FAMILY)"/>
    <property type="match status" value="1"/>
</dbReference>
<evidence type="ECO:0000256" key="6">
    <source>
        <dbReference type="ARBA" id="ARBA00023136"/>
    </source>
</evidence>
<dbReference type="Proteomes" id="UP000608662">
    <property type="component" value="Unassembled WGS sequence"/>
</dbReference>
<name>A0A847TU62_9EURY</name>
<evidence type="ECO:0000313" key="10">
    <source>
        <dbReference type="EMBL" id="NLV09582.1"/>
    </source>
</evidence>
<feature type="transmembrane region" description="Helical" evidence="9">
    <location>
        <begin position="350"/>
        <end position="378"/>
    </location>
</feature>
<dbReference type="InterPro" id="IPR038377">
    <property type="entry name" value="Na/Glc_symporter_sf"/>
</dbReference>
<keyword evidence="3" id="KW-0813">Transport</keyword>
<evidence type="ECO:0000256" key="8">
    <source>
        <dbReference type="SAM" id="MobiDB-lite"/>
    </source>
</evidence>
<dbReference type="PANTHER" id="PTHR48086">
    <property type="entry name" value="SODIUM/PROLINE SYMPORTER-RELATED"/>
    <property type="match status" value="1"/>
</dbReference>
<feature type="region of interest" description="Disordered" evidence="8">
    <location>
        <begin position="538"/>
        <end position="562"/>
    </location>
</feature>
<dbReference type="OrthoDB" id="9779at2157"/>
<feature type="transmembrane region" description="Helical" evidence="9">
    <location>
        <begin position="172"/>
        <end position="191"/>
    </location>
</feature>
<accession>A0A847TU62</accession>
<feature type="transmembrane region" description="Helical" evidence="9">
    <location>
        <begin position="498"/>
        <end position="523"/>
    </location>
</feature>
<sequence length="562" mass="59140">MSGLLLQSGLLPEGLEISFKLIPGIMVTAMLLLFLAVGYVFKVADTEGMWVAGRSIGNVENGMAIGANWMSAASYLGMAATIALFGFYGLAFVVGWSTGYFILLIFMAAQMRRFGKYTAPDFVGDRFNSDGARAMAAVTTFLIGFVYAIGQARGMGLVGLYIFGDIGIPGLSGYQSMVVLMMAITVGYLTLSGMLGATKNMTVQFVILIVAFLAGLYAVGYTQGYSTVLPQLEYGRLIGALSAEFSEPFTTESYYTWIATAFTLVVGTCGLPHVLVRFYTVESERTARWSTVWGLFFICLLYLSAPAFAAFGTDLYAKEIGAVYGDPGMSSAAGDVIVVLATQLAGLPEWFVGLVASGGIAAAIATTAGLFIAGSSAISHDIYKGLINPDATQRQQVLVGRLSIVALGVITTLAALDPAAPIAALVTYAFSLAGSVLFPMFFLGLWWENTNRQGALAGMSTGLVIWLVPMINEVVPSYGILAGAAGSDGVLSAALAQWLPAIGSALVAAPVVFVVTIAVSLVTDEPPLETKRMVRQCHSPEPMGQQQTAEEVVSGAETPGDD</sequence>
<comment type="subcellular location">
    <subcellularLocation>
        <location evidence="1">Membrane</location>
        <topology evidence="1">Multi-pass membrane protein</topology>
    </subcellularLocation>
</comment>
<evidence type="ECO:0000256" key="7">
    <source>
        <dbReference type="RuleBase" id="RU362091"/>
    </source>
</evidence>
<dbReference type="InterPro" id="IPR050277">
    <property type="entry name" value="Sodium:Solute_Symporter"/>
</dbReference>
<gene>
    <name evidence="10" type="ORF">GOC74_06530</name>
</gene>
<protein>
    <submittedName>
        <fullName evidence="10">Cation acetate symporter</fullName>
    </submittedName>
</protein>
<dbReference type="RefSeq" id="WP_170093412.1">
    <property type="nucleotide sequence ID" value="NZ_WOYG01000001.1"/>
</dbReference>
<feature type="transmembrane region" description="Helical" evidence="9">
    <location>
        <begin position="203"/>
        <end position="222"/>
    </location>
</feature>
<dbReference type="Gene3D" id="1.20.1730.10">
    <property type="entry name" value="Sodium/glucose cotransporter"/>
    <property type="match status" value="1"/>
</dbReference>
<keyword evidence="4 9" id="KW-0812">Transmembrane</keyword>
<reference evidence="10" key="1">
    <citation type="submission" date="2019-12" db="EMBL/GenBank/DDBJ databases">
        <title>Whole-genome sequence of Halomicrobium mukohataei pws1.</title>
        <authorList>
            <person name="Verma D.K."/>
            <person name="Gopal K."/>
            <person name="Prasad E.S."/>
        </authorList>
    </citation>
    <scope>NUCLEOTIDE SEQUENCE</scope>
    <source>
        <strain evidence="10">Pws1</strain>
    </source>
</reference>
<feature type="transmembrane region" description="Helical" evidence="9">
    <location>
        <begin position="254"/>
        <end position="279"/>
    </location>
</feature>
<dbReference type="EMBL" id="WOYG01000001">
    <property type="protein sequence ID" value="NLV09582.1"/>
    <property type="molecule type" value="Genomic_DNA"/>
</dbReference>
<feature type="transmembrane region" description="Helical" evidence="9">
    <location>
        <begin position="291"/>
        <end position="311"/>
    </location>
</feature>
<evidence type="ECO:0000256" key="2">
    <source>
        <dbReference type="ARBA" id="ARBA00006434"/>
    </source>
</evidence>
<dbReference type="InterPro" id="IPR001734">
    <property type="entry name" value="Na/solute_symporter"/>
</dbReference>
<dbReference type="GO" id="GO:0005886">
    <property type="term" value="C:plasma membrane"/>
    <property type="evidence" value="ECO:0007669"/>
    <property type="project" value="TreeGrafter"/>
</dbReference>
<dbReference type="PROSITE" id="PS50283">
    <property type="entry name" value="NA_SOLUT_SYMP_3"/>
    <property type="match status" value="1"/>
</dbReference>
<evidence type="ECO:0000313" key="11">
    <source>
        <dbReference type="Proteomes" id="UP000608662"/>
    </source>
</evidence>
<feature type="transmembrane region" description="Helical" evidence="9">
    <location>
        <begin position="21"/>
        <end position="41"/>
    </location>
</feature>
<feature type="transmembrane region" description="Helical" evidence="9">
    <location>
        <begin position="398"/>
        <end position="416"/>
    </location>
</feature>
<proteinExistence type="inferred from homology"/>
<keyword evidence="6 9" id="KW-0472">Membrane</keyword>
<dbReference type="GeneID" id="94362612"/>
<evidence type="ECO:0000256" key="5">
    <source>
        <dbReference type="ARBA" id="ARBA00022989"/>
    </source>
</evidence>
<comment type="similarity">
    <text evidence="2 7">Belongs to the sodium:solute symporter (SSF) (TC 2.A.21) family.</text>
</comment>
<feature type="transmembrane region" description="Helical" evidence="9">
    <location>
        <begin position="78"/>
        <end position="106"/>
    </location>
</feature>
<keyword evidence="5 9" id="KW-1133">Transmembrane helix</keyword>
<evidence type="ECO:0000256" key="1">
    <source>
        <dbReference type="ARBA" id="ARBA00004141"/>
    </source>
</evidence>
<dbReference type="AlphaFoldDB" id="A0A847TU62"/>